<dbReference type="InterPro" id="IPR023811">
    <property type="entry name" value="CHP04076"/>
</dbReference>
<reference evidence="1" key="1">
    <citation type="submission" date="2023-07" db="EMBL/GenBank/DDBJ databases">
        <title>Genomic Encyclopedia of Type Strains, Phase IV (KMG-IV): sequencing the most valuable type-strain genomes for metagenomic binning, comparative biology and taxonomic classification.</title>
        <authorList>
            <person name="Goeker M."/>
        </authorList>
    </citation>
    <scope>NUCLEOTIDE SEQUENCE</scope>
    <source>
        <strain evidence="1">DSM 21202</strain>
    </source>
</reference>
<protein>
    <submittedName>
        <fullName evidence="1">Repeat protein (TIGR04076 family)</fullName>
    </submittedName>
</protein>
<evidence type="ECO:0000313" key="2">
    <source>
        <dbReference type="Proteomes" id="UP001229244"/>
    </source>
</evidence>
<sequence>MTDDSFELYDLKVEVIAPEGAKIYCGANPGDYFELRGEMLHLPPGQGFSIYSLAAVLPLLAAKQRPTDAADWMSTDADVACPDPNCPTRMRITRTGKRRFRHADTTAVPLSSDSDTSGQ</sequence>
<dbReference type="RefSeq" id="WP_306885222.1">
    <property type="nucleotide sequence ID" value="NZ_JAUSUL010000002.1"/>
</dbReference>
<dbReference type="NCBIfam" id="TIGR04076">
    <property type="entry name" value="TIGR04076 family protein"/>
    <property type="match status" value="1"/>
</dbReference>
<evidence type="ECO:0000313" key="1">
    <source>
        <dbReference type="EMBL" id="MDQ0315387.1"/>
    </source>
</evidence>
<dbReference type="AlphaFoldDB" id="A0AAE4ASS0"/>
<name>A0AAE4ASS0_9HYPH</name>
<dbReference type="Proteomes" id="UP001229244">
    <property type="component" value="Unassembled WGS sequence"/>
</dbReference>
<keyword evidence="2" id="KW-1185">Reference proteome</keyword>
<proteinExistence type="predicted"/>
<comment type="caution">
    <text evidence="1">The sequence shown here is derived from an EMBL/GenBank/DDBJ whole genome shotgun (WGS) entry which is preliminary data.</text>
</comment>
<organism evidence="1 2">
    <name type="scientific">Amorphus orientalis</name>
    <dbReference type="NCBI Taxonomy" id="649198"/>
    <lineage>
        <taxon>Bacteria</taxon>
        <taxon>Pseudomonadati</taxon>
        <taxon>Pseudomonadota</taxon>
        <taxon>Alphaproteobacteria</taxon>
        <taxon>Hyphomicrobiales</taxon>
        <taxon>Amorphaceae</taxon>
        <taxon>Amorphus</taxon>
    </lineage>
</organism>
<gene>
    <name evidence="1" type="ORF">J2S73_001844</name>
</gene>
<accession>A0AAE4ASS0</accession>
<dbReference type="EMBL" id="JAUSUL010000002">
    <property type="protein sequence ID" value="MDQ0315387.1"/>
    <property type="molecule type" value="Genomic_DNA"/>
</dbReference>